<dbReference type="EMBL" id="CP024199">
    <property type="protein sequence ID" value="AUG53502.1"/>
    <property type="molecule type" value="Genomic_DNA"/>
</dbReference>
<accession>A0ABM6QAC9</accession>
<reference evidence="1 2" key="1">
    <citation type="submission" date="2017-10" db="EMBL/GenBank/DDBJ databases">
        <title>Biodiversity and function of Thalassospira species in the particle-attached aromatic-hydrocarbon-degrading consortia from the surface seawater of the China South Sea.</title>
        <authorList>
            <person name="Dong C."/>
            <person name="Liu R."/>
            <person name="Shao Z."/>
        </authorList>
    </citation>
    <scope>NUCLEOTIDE SEQUENCE [LARGE SCALE GENOMIC DNA]</scope>
    <source>
        <strain evidence="1 2">CSC3H3</strain>
    </source>
</reference>
<protein>
    <submittedName>
        <fullName evidence="1">Uncharacterized protein</fullName>
    </submittedName>
</protein>
<keyword evidence="2" id="KW-1185">Reference proteome</keyword>
<gene>
    <name evidence="1" type="ORF">CSC3H3_12835</name>
</gene>
<proteinExistence type="predicted"/>
<dbReference type="RefSeq" id="WP_101285081.1">
    <property type="nucleotide sequence ID" value="NZ_CP024199.1"/>
</dbReference>
<evidence type="ECO:0000313" key="1">
    <source>
        <dbReference type="EMBL" id="AUG53502.1"/>
    </source>
</evidence>
<organism evidence="1 2">
    <name type="scientific">Thalassospira marina</name>
    <dbReference type="NCBI Taxonomy" id="2048283"/>
    <lineage>
        <taxon>Bacteria</taxon>
        <taxon>Pseudomonadati</taxon>
        <taxon>Pseudomonadota</taxon>
        <taxon>Alphaproteobacteria</taxon>
        <taxon>Rhodospirillales</taxon>
        <taxon>Thalassospiraceae</taxon>
        <taxon>Thalassospira</taxon>
    </lineage>
</organism>
<evidence type="ECO:0000313" key="2">
    <source>
        <dbReference type="Proteomes" id="UP000233458"/>
    </source>
</evidence>
<name>A0ABM6QAC9_9PROT</name>
<sequence>MLDDDITAYAKVAIEILEAEKKALQTQLGELDRMHTRQADVQVCGGDPFASLEPAQRVSAMEALYEREYQNARRSGMRLRLACVEVEIAHWCSRQDFAG</sequence>
<dbReference type="Proteomes" id="UP000233458">
    <property type="component" value="Chromosome"/>
</dbReference>